<keyword evidence="2" id="KW-1185">Reference proteome</keyword>
<evidence type="ECO:0000313" key="1">
    <source>
        <dbReference type="EMBL" id="KAH7905126.1"/>
    </source>
</evidence>
<reference evidence="1" key="1">
    <citation type="journal article" date="2021" name="New Phytol.">
        <title>Evolutionary innovations through gain and loss of genes in the ectomycorrhizal Boletales.</title>
        <authorList>
            <person name="Wu G."/>
            <person name="Miyauchi S."/>
            <person name="Morin E."/>
            <person name="Kuo A."/>
            <person name="Drula E."/>
            <person name="Varga T."/>
            <person name="Kohler A."/>
            <person name="Feng B."/>
            <person name="Cao Y."/>
            <person name="Lipzen A."/>
            <person name="Daum C."/>
            <person name="Hundley H."/>
            <person name="Pangilinan J."/>
            <person name="Johnson J."/>
            <person name="Barry K."/>
            <person name="LaButti K."/>
            <person name="Ng V."/>
            <person name="Ahrendt S."/>
            <person name="Min B."/>
            <person name="Choi I.G."/>
            <person name="Park H."/>
            <person name="Plett J.M."/>
            <person name="Magnuson J."/>
            <person name="Spatafora J.W."/>
            <person name="Nagy L.G."/>
            <person name="Henrissat B."/>
            <person name="Grigoriev I.V."/>
            <person name="Yang Z.L."/>
            <person name="Xu J."/>
            <person name="Martin F.M."/>
        </authorList>
    </citation>
    <scope>NUCLEOTIDE SEQUENCE</scope>
    <source>
        <strain evidence="1">ATCC 28755</strain>
    </source>
</reference>
<comment type="caution">
    <text evidence="1">The sequence shown here is derived from an EMBL/GenBank/DDBJ whole genome shotgun (WGS) entry which is preliminary data.</text>
</comment>
<accession>A0ACB7ZVM3</accession>
<dbReference type="EMBL" id="MU268266">
    <property type="protein sequence ID" value="KAH7905126.1"/>
    <property type="molecule type" value="Genomic_DNA"/>
</dbReference>
<protein>
    <submittedName>
        <fullName evidence="1">Uncharacterized protein</fullName>
    </submittedName>
</protein>
<proteinExistence type="predicted"/>
<gene>
    <name evidence="1" type="ORF">BJ138DRAFT_1118758</name>
</gene>
<dbReference type="Proteomes" id="UP000790377">
    <property type="component" value="Unassembled WGS sequence"/>
</dbReference>
<name>A0ACB7ZVM3_9AGAM</name>
<evidence type="ECO:0000313" key="2">
    <source>
        <dbReference type="Proteomes" id="UP000790377"/>
    </source>
</evidence>
<organism evidence="1 2">
    <name type="scientific">Hygrophoropsis aurantiaca</name>
    <dbReference type="NCBI Taxonomy" id="72124"/>
    <lineage>
        <taxon>Eukaryota</taxon>
        <taxon>Fungi</taxon>
        <taxon>Dikarya</taxon>
        <taxon>Basidiomycota</taxon>
        <taxon>Agaricomycotina</taxon>
        <taxon>Agaricomycetes</taxon>
        <taxon>Agaricomycetidae</taxon>
        <taxon>Boletales</taxon>
        <taxon>Coniophorineae</taxon>
        <taxon>Hygrophoropsidaceae</taxon>
        <taxon>Hygrophoropsis</taxon>
    </lineage>
</organism>
<sequence length="151" mass="17000">MPSIESPTSRRPDNILPPTVQQRPLFLYGTLRALPLLAWALTGDFKKTETVEPLVQPAQIKGYARFSLHGMDYPAVTKHNDNSVVTAVKVQMLDAHGEEGELIDADVYLWNGDPDAVTDDKWDLDVFIRERLDDWMDLFGGMELVGDESEL</sequence>